<dbReference type="Proteomes" id="UP000290909">
    <property type="component" value="Chromosome"/>
</dbReference>
<organism evidence="1 2">
    <name type="scientific">Acholeplasma hippikon</name>
    <dbReference type="NCBI Taxonomy" id="264636"/>
    <lineage>
        <taxon>Bacteria</taxon>
        <taxon>Bacillati</taxon>
        <taxon>Mycoplasmatota</taxon>
        <taxon>Mollicutes</taxon>
        <taxon>Acholeplasmatales</taxon>
        <taxon>Acholeplasmataceae</taxon>
        <taxon>Acholeplasma</taxon>
    </lineage>
</organism>
<sequence length="90" mass="10880">MFTIEKNDKKIKILCNQTLIFDDVFDVNDFHFEIDSDRFTLYEKQGNKLVFHRDKNNLWSVFSSYQMTRQMLYVTFESLIDLTNKLTNIL</sequence>
<keyword evidence="2" id="KW-1185">Reference proteome</keyword>
<accession>A0A449BK29</accession>
<evidence type="ECO:0000313" key="2">
    <source>
        <dbReference type="Proteomes" id="UP000290909"/>
    </source>
</evidence>
<reference evidence="1 2" key="1">
    <citation type="submission" date="2019-01" db="EMBL/GenBank/DDBJ databases">
        <authorList>
            <consortium name="Pathogen Informatics"/>
        </authorList>
    </citation>
    <scope>NUCLEOTIDE SEQUENCE [LARGE SCALE GENOMIC DNA]</scope>
    <source>
        <strain evidence="1 2">NCTC10172</strain>
    </source>
</reference>
<proteinExistence type="predicted"/>
<dbReference type="RefSeq" id="WP_035368456.1">
    <property type="nucleotide sequence ID" value="NZ_LR215050.1"/>
</dbReference>
<dbReference type="AlphaFoldDB" id="A0A449BK29"/>
<name>A0A449BK29_9MOLU</name>
<protein>
    <submittedName>
        <fullName evidence="1">Uncharacterized protein</fullName>
    </submittedName>
</protein>
<evidence type="ECO:0000313" key="1">
    <source>
        <dbReference type="EMBL" id="VEU82826.1"/>
    </source>
</evidence>
<dbReference type="EMBL" id="LR215050">
    <property type="protein sequence ID" value="VEU82826.1"/>
    <property type="molecule type" value="Genomic_DNA"/>
</dbReference>
<dbReference type="KEGG" id="ahk:NCTC10172_00850"/>
<gene>
    <name evidence="1" type="ORF">NCTC10172_00850</name>
</gene>
<dbReference type="STRING" id="1408416.GCA_000702765_00288"/>